<evidence type="ECO:0000259" key="14">
    <source>
        <dbReference type="SMART" id="SM00848"/>
    </source>
</evidence>
<keyword evidence="16" id="KW-1185">Reference proteome</keyword>
<dbReference type="Pfam" id="PF00112">
    <property type="entry name" value="Peptidase_C1"/>
    <property type="match status" value="2"/>
</dbReference>
<evidence type="ECO:0000256" key="8">
    <source>
        <dbReference type="ARBA" id="ARBA00023157"/>
    </source>
</evidence>
<dbReference type="PROSITE" id="PS00639">
    <property type="entry name" value="THIOL_PROTEASE_HIS"/>
    <property type="match status" value="1"/>
</dbReference>
<dbReference type="GO" id="GO:0005764">
    <property type="term" value="C:lysosome"/>
    <property type="evidence" value="ECO:0007669"/>
    <property type="project" value="UniProtKB-SubCell"/>
</dbReference>
<keyword evidence="6" id="KW-0788">Thiol protease</keyword>
<evidence type="ECO:0000256" key="3">
    <source>
        <dbReference type="ARBA" id="ARBA00022670"/>
    </source>
</evidence>
<feature type="region of interest" description="Disordered" evidence="11">
    <location>
        <begin position="286"/>
        <end position="364"/>
    </location>
</feature>
<keyword evidence="3" id="KW-0645">Protease</keyword>
<dbReference type="InterPro" id="IPR000169">
    <property type="entry name" value="Pept_cys_AS"/>
</dbReference>
<dbReference type="GO" id="GO:0006508">
    <property type="term" value="P:proteolysis"/>
    <property type="evidence" value="ECO:0007669"/>
    <property type="project" value="UniProtKB-KW"/>
</dbReference>
<feature type="domain" description="Peptidase C1A papain C-terminal" evidence="13">
    <location>
        <begin position="112"/>
        <end position="403"/>
    </location>
</feature>
<dbReference type="OrthoDB" id="10259130at2759"/>
<protein>
    <submittedName>
        <fullName evidence="15">Cysteine proteinase</fullName>
    </submittedName>
</protein>
<sequence>MTYIILACLLFVALASAKSAFTELEYRNAFTNWMVQQGKQYGNHEFNQRYNIFKANMDFVNEWNSKGSQTVLGMNVFADLTNKEYQMLYLKNKFNTYDLSQKAKTFKSSGKQAVEVDWRLKDAVTPIKNQGECGGCWSFSVSGAVEGVHAIGDGNLVVLSEQQLIDCSDSFGNQGCDGGLMTLGFEYIISAGGLDTEASYPYTGVQGKCKFNPANIGASISGYVNVTSGSEDALASAVQLNPVSVAIDASLDSFQLYTSGIYYDASCSSTELDHAVLAVGYGSGVPPAESSESSSDSWTGASYSQGSNSGSNSGSWSSGSWTGSQGSWTGSQGSWTGSQGSWTGSQSWGEAKQAASESSSSSSDNYWIVKNSWGPEWGVNGYIYMSKDRNNNCGIATMASYPINA</sequence>
<dbReference type="SUPFAM" id="SSF54001">
    <property type="entry name" value="Cysteine proteinases"/>
    <property type="match status" value="1"/>
</dbReference>
<feature type="signal peptide" evidence="12">
    <location>
        <begin position="1"/>
        <end position="17"/>
    </location>
</feature>
<dbReference type="PRINTS" id="PR00705">
    <property type="entry name" value="PAPAIN"/>
</dbReference>
<gene>
    <name evidence="15" type="ORF">DLAC_01970</name>
</gene>
<comment type="similarity">
    <text evidence="2">Belongs to the peptidase C1 family.</text>
</comment>
<keyword evidence="7" id="KW-0865">Zymogen</keyword>
<evidence type="ECO:0000256" key="2">
    <source>
        <dbReference type="ARBA" id="ARBA00008455"/>
    </source>
</evidence>
<keyword evidence="9" id="KW-0325">Glycoprotein</keyword>
<evidence type="ECO:0000313" key="16">
    <source>
        <dbReference type="Proteomes" id="UP000076078"/>
    </source>
</evidence>
<evidence type="ECO:0000256" key="12">
    <source>
        <dbReference type="SAM" id="SignalP"/>
    </source>
</evidence>
<evidence type="ECO:0000256" key="4">
    <source>
        <dbReference type="ARBA" id="ARBA00022729"/>
    </source>
</evidence>
<dbReference type="PANTHER" id="PTHR12411">
    <property type="entry name" value="CYSTEINE PROTEASE FAMILY C1-RELATED"/>
    <property type="match status" value="1"/>
</dbReference>
<evidence type="ECO:0000313" key="15">
    <source>
        <dbReference type="EMBL" id="KYR01383.1"/>
    </source>
</evidence>
<name>A0A152A566_TIELA</name>
<evidence type="ECO:0000256" key="11">
    <source>
        <dbReference type="SAM" id="MobiDB-lite"/>
    </source>
</evidence>
<evidence type="ECO:0000256" key="1">
    <source>
        <dbReference type="ARBA" id="ARBA00004371"/>
    </source>
</evidence>
<feature type="chain" id="PRO_5018621821" evidence="12">
    <location>
        <begin position="18"/>
        <end position="405"/>
    </location>
</feature>
<reference evidence="15 16" key="1">
    <citation type="submission" date="2015-12" db="EMBL/GenBank/DDBJ databases">
        <title>Dictyostelia acquired genes for synthesis and detection of signals that induce cell-type specialization by lateral gene transfer from prokaryotes.</title>
        <authorList>
            <person name="Gloeckner G."/>
            <person name="Schaap P."/>
        </authorList>
    </citation>
    <scope>NUCLEOTIDE SEQUENCE [LARGE SCALE GENOMIC DNA]</scope>
    <source>
        <strain evidence="15 16">TK</strain>
    </source>
</reference>
<dbReference type="InterPro" id="IPR038765">
    <property type="entry name" value="Papain-like_cys_pep_sf"/>
</dbReference>
<dbReference type="Proteomes" id="UP000076078">
    <property type="component" value="Unassembled WGS sequence"/>
</dbReference>
<keyword evidence="8" id="KW-1015">Disulfide bond</keyword>
<dbReference type="Gene3D" id="3.90.70.10">
    <property type="entry name" value="Cysteine proteinases"/>
    <property type="match status" value="1"/>
</dbReference>
<comment type="caution">
    <text evidence="15">The sequence shown here is derived from an EMBL/GenBank/DDBJ whole genome shotgun (WGS) entry which is preliminary data.</text>
</comment>
<dbReference type="Gene3D" id="2.40.50.170">
    <property type="entry name" value="Cysteine proteinases. Chain C"/>
    <property type="match status" value="1"/>
</dbReference>
<dbReference type="InParanoid" id="A0A152A566"/>
<dbReference type="STRING" id="361077.A0A152A566"/>
<proteinExistence type="inferred from homology"/>
<dbReference type="SMART" id="SM00645">
    <property type="entry name" value="Pept_C1"/>
    <property type="match status" value="1"/>
</dbReference>
<dbReference type="Gene3D" id="1.10.287.2250">
    <property type="match status" value="1"/>
</dbReference>
<dbReference type="PROSITE" id="PS00139">
    <property type="entry name" value="THIOL_PROTEASE_CYS"/>
    <property type="match status" value="1"/>
</dbReference>
<dbReference type="OMA" id="HEGWMTE"/>
<feature type="compositionally biased region" description="Low complexity" evidence="11">
    <location>
        <begin position="304"/>
        <end position="349"/>
    </location>
</feature>
<dbReference type="InterPro" id="IPR039417">
    <property type="entry name" value="Peptidase_C1A_papain-like"/>
</dbReference>
<dbReference type="FunFam" id="3.90.70.10:FF:000039">
    <property type="entry name" value="Cysteine proteinase 2, putative"/>
    <property type="match status" value="1"/>
</dbReference>
<evidence type="ECO:0000256" key="9">
    <source>
        <dbReference type="ARBA" id="ARBA00023180"/>
    </source>
</evidence>
<dbReference type="InterPro" id="IPR025661">
    <property type="entry name" value="Pept_asp_AS"/>
</dbReference>
<dbReference type="InterPro" id="IPR025660">
    <property type="entry name" value="Pept_his_AS"/>
</dbReference>
<evidence type="ECO:0000256" key="6">
    <source>
        <dbReference type="ARBA" id="ARBA00022807"/>
    </source>
</evidence>
<dbReference type="FunFam" id="2.40.50.170:FF:000001">
    <property type="entry name" value="Cathepsin L1"/>
    <property type="match status" value="1"/>
</dbReference>
<accession>A0A152A566</accession>
<organism evidence="15 16">
    <name type="scientific">Tieghemostelium lacteum</name>
    <name type="common">Slime mold</name>
    <name type="synonym">Dictyostelium lacteum</name>
    <dbReference type="NCBI Taxonomy" id="361077"/>
    <lineage>
        <taxon>Eukaryota</taxon>
        <taxon>Amoebozoa</taxon>
        <taxon>Evosea</taxon>
        <taxon>Eumycetozoa</taxon>
        <taxon>Dictyostelia</taxon>
        <taxon>Dictyosteliales</taxon>
        <taxon>Raperosteliaceae</taxon>
        <taxon>Tieghemostelium</taxon>
    </lineage>
</organism>
<keyword evidence="4 12" id="KW-0732">Signal</keyword>
<dbReference type="InterPro" id="IPR013201">
    <property type="entry name" value="Prot_inhib_I29"/>
</dbReference>
<keyword evidence="5" id="KW-0378">Hydrolase</keyword>
<dbReference type="AlphaFoldDB" id="A0A152A566"/>
<dbReference type="InterPro" id="IPR000668">
    <property type="entry name" value="Peptidase_C1A_C"/>
</dbReference>
<feature type="domain" description="Cathepsin propeptide inhibitor" evidence="14">
    <location>
        <begin position="30"/>
        <end position="85"/>
    </location>
</feature>
<dbReference type="GO" id="GO:0008234">
    <property type="term" value="F:cysteine-type peptidase activity"/>
    <property type="evidence" value="ECO:0007669"/>
    <property type="project" value="UniProtKB-KW"/>
</dbReference>
<dbReference type="FunCoup" id="A0A152A566">
    <property type="interactions" value="60"/>
</dbReference>
<comment type="subcellular location">
    <subcellularLocation>
        <location evidence="1">Lysosome</location>
    </subcellularLocation>
</comment>
<dbReference type="SMART" id="SM00848">
    <property type="entry name" value="Inhibitor_I29"/>
    <property type="match status" value="1"/>
</dbReference>
<evidence type="ECO:0000256" key="10">
    <source>
        <dbReference type="ARBA" id="ARBA00023228"/>
    </source>
</evidence>
<evidence type="ECO:0000259" key="13">
    <source>
        <dbReference type="SMART" id="SM00645"/>
    </source>
</evidence>
<dbReference type="CDD" id="cd02248">
    <property type="entry name" value="Peptidase_C1A"/>
    <property type="match status" value="1"/>
</dbReference>
<dbReference type="Pfam" id="PF08246">
    <property type="entry name" value="Inhibitor_I29"/>
    <property type="match status" value="1"/>
</dbReference>
<keyword evidence="10" id="KW-0458">Lysosome</keyword>
<evidence type="ECO:0000256" key="7">
    <source>
        <dbReference type="ARBA" id="ARBA00023145"/>
    </source>
</evidence>
<evidence type="ECO:0000256" key="5">
    <source>
        <dbReference type="ARBA" id="ARBA00022801"/>
    </source>
</evidence>
<dbReference type="PROSITE" id="PS00640">
    <property type="entry name" value="THIOL_PROTEASE_ASN"/>
    <property type="match status" value="1"/>
</dbReference>
<dbReference type="EMBL" id="LODT01000009">
    <property type="protein sequence ID" value="KYR01383.1"/>
    <property type="molecule type" value="Genomic_DNA"/>
</dbReference>
<dbReference type="InterPro" id="IPR013128">
    <property type="entry name" value="Peptidase_C1A"/>
</dbReference>